<dbReference type="AlphaFoldDB" id="A0A0R1Q6J1"/>
<dbReference type="Proteomes" id="UP000051155">
    <property type="component" value="Unassembled WGS sequence"/>
</dbReference>
<dbReference type="EMBL" id="AZEG01000028">
    <property type="protein sequence ID" value="KRL36456.1"/>
    <property type="molecule type" value="Genomic_DNA"/>
</dbReference>
<dbReference type="PATRIC" id="fig|1423812.3.peg.1347"/>
<dbReference type="InterPro" id="IPR008490">
    <property type="entry name" value="Transposase_InsH_N"/>
</dbReference>
<protein>
    <recommendedName>
        <fullName evidence="1">Transposase InsH N-terminal domain-containing protein</fullName>
    </recommendedName>
</protein>
<accession>A0A0R1Q6J1</accession>
<organism evidence="2 3">
    <name type="scientific">Liquorilactobacillus uvarum DSM 19971</name>
    <dbReference type="NCBI Taxonomy" id="1423812"/>
    <lineage>
        <taxon>Bacteria</taxon>
        <taxon>Bacillati</taxon>
        <taxon>Bacillota</taxon>
        <taxon>Bacilli</taxon>
        <taxon>Lactobacillales</taxon>
        <taxon>Lactobacillaceae</taxon>
        <taxon>Liquorilactobacillus</taxon>
    </lineage>
</organism>
<dbReference type="Pfam" id="PF05598">
    <property type="entry name" value="DUF772"/>
    <property type="match status" value="1"/>
</dbReference>
<name>A0A0R1Q6J1_9LACO</name>
<sequence length="67" mass="7849">MINQIVEALKIKDPYIFGRPRKYDLRVLLKLILFVYTKGISSSCRINTLVEENLAARWLTQERSLPL</sequence>
<keyword evidence="3" id="KW-1185">Reference proteome</keyword>
<evidence type="ECO:0000313" key="2">
    <source>
        <dbReference type="EMBL" id="KRL36456.1"/>
    </source>
</evidence>
<evidence type="ECO:0000259" key="1">
    <source>
        <dbReference type="Pfam" id="PF05598"/>
    </source>
</evidence>
<gene>
    <name evidence="2" type="ORF">FD20_GL001264</name>
</gene>
<evidence type="ECO:0000313" key="3">
    <source>
        <dbReference type="Proteomes" id="UP000051155"/>
    </source>
</evidence>
<feature type="domain" description="Transposase InsH N-terminal" evidence="1">
    <location>
        <begin position="15"/>
        <end position="61"/>
    </location>
</feature>
<proteinExistence type="predicted"/>
<reference evidence="2 3" key="1">
    <citation type="journal article" date="2015" name="Genome Announc.">
        <title>Expanding the biotechnology potential of lactobacilli through comparative genomics of 213 strains and associated genera.</title>
        <authorList>
            <person name="Sun Z."/>
            <person name="Harris H.M."/>
            <person name="McCann A."/>
            <person name="Guo C."/>
            <person name="Argimon S."/>
            <person name="Zhang W."/>
            <person name="Yang X."/>
            <person name="Jeffery I.B."/>
            <person name="Cooney J.C."/>
            <person name="Kagawa T.F."/>
            <person name="Liu W."/>
            <person name="Song Y."/>
            <person name="Salvetti E."/>
            <person name="Wrobel A."/>
            <person name="Rasinkangas P."/>
            <person name="Parkhill J."/>
            <person name="Rea M.C."/>
            <person name="O'Sullivan O."/>
            <person name="Ritari J."/>
            <person name="Douillard F.P."/>
            <person name="Paul Ross R."/>
            <person name="Yang R."/>
            <person name="Briner A.E."/>
            <person name="Felis G.E."/>
            <person name="de Vos W.M."/>
            <person name="Barrangou R."/>
            <person name="Klaenhammer T.R."/>
            <person name="Caufield P.W."/>
            <person name="Cui Y."/>
            <person name="Zhang H."/>
            <person name="O'Toole P.W."/>
        </authorList>
    </citation>
    <scope>NUCLEOTIDE SEQUENCE [LARGE SCALE GENOMIC DNA]</scope>
    <source>
        <strain evidence="2 3">DSM 19971</strain>
    </source>
</reference>
<comment type="caution">
    <text evidence="2">The sequence shown here is derived from an EMBL/GenBank/DDBJ whole genome shotgun (WGS) entry which is preliminary data.</text>
</comment>